<evidence type="ECO:0000313" key="3">
    <source>
        <dbReference type="Proteomes" id="UP000624709"/>
    </source>
</evidence>
<keyword evidence="3" id="KW-1185">Reference proteome</keyword>
<evidence type="ECO:0008006" key="4">
    <source>
        <dbReference type="Google" id="ProtNLM"/>
    </source>
</evidence>
<organism evidence="2 3">
    <name type="scientific">Actinoplanes palleronii</name>
    <dbReference type="NCBI Taxonomy" id="113570"/>
    <lineage>
        <taxon>Bacteria</taxon>
        <taxon>Bacillati</taxon>
        <taxon>Actinomycetota</taxon>
        <taxon>Actinomycetes</taxon>
        <taxon>Micromonosporales</taxon>
        <taxon>Micromonosporaceae</taxon>
        <taxon>Actinoplanes</taxon>
    </lineage>
</organism>
<name>A0ABQ4BLV8_9ACTN</name>
<comment type="caution">
    <text evidence="2">The sequence shown here is derived from an EMBL/GenBank/DDBJ whole genome shotgun (WGS) entry which is preliminary data.</text>
</comment>
<keyword evidence="1" id="KW-0812">Transmembrane</keyword>
<keyword evidence="1" id="KW-1133">Transmembrane helix</keyword>
<sequence>MLRVVSDVATAPGAVSGWVTLRRAAIGAGLALTACALIQLLGRPVGAFLDATVVIWSVVALYNSLDHRCRTAVAAAVLATAAVWFAAAPLLAAGLPGTAAHAALSIVLASQFYAAITHLR</sequence>
<dbReference type="PROSITE" id="PS51257">
    <property type="entry name" value="PROKAR_LIPOPROTEIN"/>
    <property type="match status" value="1"/>
</dbReference>
<keyword evidence="1" id="KW-0472">Membrane</keyword>
<feature type="transmembrane region" description="Helical" evidence="1">
    <location>
        <begin position="21"/>
        <end position="41"/>
    </location>
</feature>
<evidence type="ECO:0000313" key="2">
    <source>
        <dbReference type="EMBL" id="GIE71653.1"/>
    </source>
</evidence>
<proteinExistence type="predicted"/>
<dbReference type="EMBL" id="BOMS01000130">
    <property type="protein sequence ID" value="GIE71653.1"/>
    <property type="molecule type" value="Genomic_DNA"/>
</dbReference>
<accession>A0ABQ4BLV8</accession>
<protein>
    <recommendedName>
        <fullName evidence="4">Sensor histidine kinase</fullName>
    </recommendedName>
</protein>
<gene>
    <name evidence="2" type="ORF">Apa02nite_077610</name>
</gene>
<feature type="transmembrane region" description="Helical" evidence="1">
    <location>
        <begin position="72"/>
        <end position="92"/>
    </location>
</feature>
<reference evidence="2 3" key="1">
    <citation type="submission" date="2021-01" db="EMBL/GenBank/DDBJ databases">
        <title>Whole genome shotgun sequence of Actinoplanes palleronii NBRC 14916.</title>
        <authorList>
            <person name="Komaki H."/>
            <person name="Tamura T."/>
        </authorList>
    </citation>
    <scope>NUCLEOTIDE SEQUENCE [LARGE SCALE GENOMIC DNA]</scope>
    <source>
        <strain evidence="2 3">NBRC 14916</strain>
    </source>
</reference>
<feature type="transmembrane region" description="Helical" evidence="1">
    <location>
        <begin position="98"/>
        <end position="116"/>
    </location>
</feature>
<evidence type="ECO:0000256" key="1">
    <source>
        <dbReference type="SAM" id="Phobius"/>
    </source>
</evidence>
<feature type="transmembrane region" description="Helical" evidence="1">
    <location>
        <begin position="47"/>
        <end position="65"/>
    </location>
</feature>
<dbReference type="Proteomes" id="UP000624709">
    <property type="component" value="Unassembled WGS sequence"/>
</dbReference>